<dbReference type="EMBL" id="AGYT01000007">
    <property type="protein sequence ID" value="ENZ03439.1"/>
    <property type="molecule type" value="Genomic_DNA"/>
</dbReference>
<dbReference type="Gene3D" id="3.40.50.10140">
    <property type="entry name" value="Toll/interleukin-1 receptor homology (TIR) domain"/>
    <property type="match status" value="1"/>
</dbReference>
<reference evidence="2 3" key="1">
    <citation type="submission" date="2013-01" db="EMBL/GenBank/DDBJ databases">
        <title>The Genome Sequence of Clostridium colicanis 209318.</title>
        <authorList>
            <consortium name="The Broad Institute Genome Sequencing Platform"/>
            <person name="Earl A."/>
            <person name="Ward D."/>
            <person name="Feldgarden M."/>
            <person name="Gevers D."/>
            <person name="Courvalin P."/>
            <person name="Lambert T."/>
            <person name="Walker B."/>
            <person name="Young S.K."/>
            <person name="Zeng Q."/>
            <person name="Gargeya S."/>
            <person name="Fitzgerald M."/>
            <person name="Haas B."/>
            <person name="Abouelleil A."/>
            <person name="Alvarado L."/>
            <person name="Arachchi H.M."/>
            <person name="Berlin A.M."/>
            <person name="Chapman S.B."/>
            <person name="Dewar J."/>
            <person name="Goldberg J."/>
            <person name="Griggs A."/>
            <person name="Gujja S."/>
            <person name="Hansen M."/>
            <person name="Howarth C."/>
            <person name="Imamovic A."/>
            <person name="Larimer J."/>
            <person name="McCowan C."/>
            <person name="Murphy C."/>
            <person name="Neiman D."/>
            <person name="Pearson M."/>
            <person name="Priest M."/>
            <person name="Roberts A."/>
            <person name="Saif S."/>
            <person name="Shea T."/>
            <person name="Sisk P."/>
            <person name="Sykes S."/>
            <person name="Wortman J."/>
            <person name="Nusbaum C."/>
            <person name="Birren B."/>
        </authorList>
    </citation>
    <scope>NUCLEOTIDE SEQUENCE [LARGE SCALE GENOMIC DNA]</scope>
    <source>
        <strain evidence="2 3">209318</strain>
    </source>
</reference>
<gene>
    <name evidence="2" type="ORF">HMPREF1092_00626</name>
</gene>
<evidence type="ECO:0000313" key="3">
    <source>
        <dbReference type="Proteomes" id="UP000013097"/>
    </source>
</evidence>
<dbReference type="AlphaFoldDB" id="N9Y5F8"/>
<evidence type="ECO:0000259" key="1">
    <source>
        <dbReference type="Pfam" id="PF13676"/>
    </source>
</evidence>
<comment type="caution">
    <text evidence="2">The sequence shown here is derived from an EMBL/GenBank/DDBJ whole genome shotgun (WGS) entry which is preliminary data.</text>
</comment>
<organism evidence="2 3">
    <name type="scientific">Clostridium thermobutyricum</name>
    <dbReference type="NCBI Taxonomy" id="29372"/>
    <lineage>
        <taxon>Bacteria</taxon>
        <taxon>Bacillati</taxon>
        <taxon>Bacillota</taxon>
        <taxon>Clostridia</taxon>
        <taxon>Eubacteriales</taxon>
        <taxon>Clostridiaceae</taxon>
        <taxon>Clostridium</taxon>
    </lineage>
</organism>
<proteinExistence type="predicted"/>
<dbReference type="Pfam" id="PF13676">
    <property type="entry name" value="TIR_2"/>
    <property type="match status" value="1"/>
</dbReference>
<dbReference type="eggNOG" id="ENOG5032UB7">
    <property type="taxonomic scope" value="Bacteria"/>
</dbReference>
<evidence type="ECO:0000313" key="2">
    <source>
        <dbReference type="EMBL" id="ENZ03439.1"/>
    </source>
</evidence>
<dbReference type="Proteomes" id="UP000013097">
    <property type="component" value="Unassembled WGS sequence"/>
</dbReference>
<protein>
    <recommendedName>
        <fullName evidence="1">TIR domain-containing protein</fullName>
    </recommendedName>
</protein>
<name>N9Y5F8_9CLOT</name>
<dbReference type="SUPFAM" id="SSF52200">
    <property type="entry name" value="Toll/Interleukin receptor TIR domain"/>
    <property type="match status" value="1"/>
</dbReference>
<sequence>MFFNIQDLEKRANSKSLTESFASYELSSLNKSFDASKTYDIFLSHSYLDAKHIKLIRDDLISLGYSVYVDWIEDKSLDRTQVTSETAEQLRIRMKQSKCLFYATTENYQKSNWMPWELGYFDALKDKVAILPVKSRPDSSEQYNGTEYLGLYSYITLTEDTKQNECLWVNNNKDEYVKFDEWLEGKKPFIRNN</sequence>
<dbReference type="HOGENOM" id="CLU_115440_0_0_9"/>
<dbReference type="PATRIC" id="fig|999411.4.peg.604"/>
<accession>N9Y5F8</accession>
<dbReference type="GO" id="GO:0007165">
    <property type="term" value="P:signal transduction"/>
    <property type="evidence" value="ECO:0007669"/>
    <property type="project" value="InterPro"/>
</dbReference>
<dbReference type="InterPro" id="IPR000157">
    <property type="entry name" value="TIR_dom"/>
</dbReference>
<keyword evidence="3" id="KW-1185">Reference proteome</keyword>
<dbReference type="RefSeq" id="WP_002597129.1">
    <property type="nucleotide sequence ID" value="NZ_KB850956.1"/>
</dbReference>
<feature type="domain" description="TIR" evidence="1">
    <location>
        <begin position="41"/>
        <end position="160"/>
    </location>
</feature>
<dbReference type="InterPro" id="IPR035897">
    <property type="entry name" value="Toll_tir_struct_dom_sf"/>
</dbReference>